<dbReference type="OMA" id="RNEEHAS"/>
<dbReference type="RefSeq" id="WP_011901145.1">
    <property type="nucleotide sequence ID" value="NZ_JAAVJF010000005.1"/>
</dbReference>
<gene>
    <name evidence="1" type="ORF">HC235_10715</name>
</gene>
<reference evidence="1 2" key="1">
    <citation type="journal article" date="2020" name="Nat. Commun.">
        <title>The structures of two archaeal type IV pili illuminate evolutionary relationships.</title>
        <authorList>
            <person name="Wang F."/>
            <person name="Baquero D.P."/>
            <person name="Su Z."/>
            <person name="Beltran L.C."/>
            <person name="Prangishvili D."/>
            <person name="Krupovic M."/>
            <person name="Egelman E.H."/>
        </authorList>
    </citation>
    <scope>NUCLEOTIDE SEQUENCE [LARGE SCALE GENOMIC DNA]</scope>
    <source>
        <strain evidence="1 2">2GA</strain>
    </source>
</reference>
<protein>
    <submittedName>
        <fullName evidence="1">Uncharacterized protein</fullName>
    </submittedName>
</protein>
<organism evidence="1 2">
    <name type="scientific">Pyrobaculum arsenaticum</name>
    <dbReference type="NCBI Taxonomy" id="121277"/>
    <lineage>
        <taxon>Archaea</taxon>
        <taxon>Thermoproteota</taxon>
        <taxon>Thermoprotei</taxon>
        <taxon>Thermoproteales</taxon>
        <taxon>Thermoproteaceae</taxon>
        <taxon>Pyrobaculum</taxon>
    </lineage>
</organism>
<sequence>MSHLKLVLIVITAVVAALALATWWPWLFPKSIQPSEDLFKVEKVDVNTLRQQVRKKWTRDNYSRYVEIEFSIDAEPVRNFTLRPGYYVYETAVVPLSDGAMYSRYEFNVTETEWGYEIVDVTYTNIVQGSRVIKGLPLVTHWRVVNNTLYLLYIYTGDSMYVEEVPIRPGSCTQFDSMVPAAPSIWPYVKEGATIRVVNKWNVTDLRINITSFTDVMATFKVDKKLVDCNGPSGKCYVMEMEQRIKSRTKSESRNEEHASTKIYRHVYLIDLSGVVVQARSYDLAASPHKLISEINLVEWK</sequence>
<name>A0A7L4PBY9_9CREN</name>
<evidence type="ECO:0000313" key="1">
    <source>
        <dbReference type="EMBL" id="NYR16391.1"/>
    </source>
</evidence>
<accession>A0A7L4PBY9</accession>
<proteinExistence type="predicted"/>
<keyword evidence="2" id="KW-1185">Reference proteome</keyword>
<evidence type="ECO:0000313" key="2">
    <source>
        <dbReference type="Proteomes" id="UP000554766"/>
    </source>
</evidence>
<dbReference type="AlphaFoldDB" id="A0A7L4PBY9"/>
<comment type="caution">
    <text evidence="1">The sequence shown here is derived from an EMBL/GenBank/DDBJ whole genome shotgun (WGS) entry which is preliminary data.</text>
</comment>
<dbReference type="Proteomes" id="UP000554766">
    <property type="component" value="Unassembled WGS sequence"/>
</dbReference>
<dbReference type="EMBL" id="JAAVJF010000005">
    <property type="protein sequence ID" value="NYR16391.1"/>
    <property type="molecule type" value="Genomic_DNA"/>
</dbReference>
<dbReference type="GeneID" id="5054257"/>